<dbReference type="PANTHER" id="PTHR21240">
    <property type="entry name" value="2-AMINO-3-CARBOXYLMUCONATE-6-SEMIALDEHYDE DECARBOXYLASE"/>
    <property type="match status" value="1"/>
</dbReference>
<keyword evidence="5" id="KW-1185">Reference proteome</keyword>
<sequence length="349" mass="38195">MSPLNTSDTALADDSVPADRSSTPPGDDARRSRVDVHHHYTAPEWLTWAESKGVVQRGRLPWWTQWDLDSALTLMDGAGIRTSVLTVAMLGRLREPPLRKESARVALRSAGDLVSAHPERFAFFAPIFLDNMELSRWSVTYGMDELGAVGVSTRTSVRGTFLGDPSHDALLAELDERSAVISTHPMELPGDEAGLPGVPPFLCDFLMDTTRAAISLIVNGTLDRYPNLTFILPHGGGFLPYLASRLETFSDQLTPKVEGSRVRDYLHRFYYDTAGPMSPSATPSLLSAVDASRILYGSDWPPTPTRVVTDVTAPALDNDPALNGTQRRGINRDNACRLLPALSRATVRE</sequence>
<dbReference type="EMBL" id="JAERRF010000010">
    <property type="protein sequence ID" value="MBL1098678.1"/>
    <property type="molecule type" value="Genomic_DNA"/>
</dbReference>
<evidence type="ECO:0000256" key="1">
    <source>
        <dbReference type="ARBA" id="ARBA00023239"/>
    </source>
</evidence>
<feature type="domain" description="Amidohydrolase-related" evidence="3">
    <location>
        <begin position="34"/>
        <end position="340"/>
    </location>
</feature>
<evidence type="ECO:0000256" key="2">
    <source>
        <dbReference type="SAM" id="MobiDB-lite"/>
    </source>
</evidence>
<evidence type="ECO:0000259" key="3">
    <source>
        <dbReference type="Pfam" id="PF04909"/>
    </source>
</evidence>
<evidence type="ECO:0000313" key="4">
    <source>
        <dbReference type="EMBL" id="MBL1098678.1"/>
    </source>
</evidence>
<dbReference type="RefSeq" id="WP_201876100.1">
    <property type="nucleotide sequence ID" value="NZ_JAERRF010000010.1"/>
</dbReference>
<reference evidence="4 5" key="1">
    <citation type="submission" date="2021-01" db="EMBL/GenBank/DDBJ databases">
        <title>WGS of actinomycetes isolated from Thailand.</title>
        <authorList>
            <person name="Thawai C."/>
        </authorList>
    </citation>
    <scope>NUCLEOTIDE SEQUENCE [LARGE SCALE GENOMIC DNA]</scope>
    <source>
        <strain evidence="4 5">CA1R205</strain>
    </source>
</reference>
<feature type="region of interest" description="Disordered" evidence="2">
    <location>
        <begin position="1"/>
        <end position="34"/>
    </location>
</feature>
<evidence type="ECO:0000313" key="5">
    <source>
        <dbReference type="Proteomes" id="UP000634229"/>
    </source>
</evidence>
<comment type="caution">
    <text evidence="4">The sequence shown here is derived from an EMBL/GenBank/DDBJ whole genome shotgun (WGS) entry which is preliminary data.</text>
</comment>
<name>A0ABS1NF62_9ACTN</name>
<proteinExistence type="predicted"/>
<dbReference type="SUPFAM" id="SSF51556">
    <property type="entry name" value="Metallo-dependent hydrolases"/>
    <property type="match status" value="1"/>
</dbReference>
<dbReference type="PANTHER" id="PTHR21240:SF28">
    <property type="entry name" value="ISO-OROTATE DECARBOXYLASE (EUROFUNG)"/>
    <property type="match status" value="1"/>
</dbReference>
<protein>
    <submittedName>
        <fullName evidence="4">Amidohydrolase family protein</fullName>
    </submittedName>
</protein>
<keyword evidence="1" id="KW-0456">Lyase</keyword>
<dbReference type="InterPro" id="IPR032465">
    <property type="entry name" value="ACMSD"/>
</dbReference>
<dbReference type="InterPro" id="IPR006680">
    <property type="entry name" value="Amidohydro-rel"/>
</dbReference>
<dbReference type="Proteomes" id="UP000634229">
    <property type="component" value="Unassembled WGS sequence"/>
</dbReference>
<organism evidence="4 5">
    <name type="scientific">Streptomyces coffeae</name>
    <dbReference type="NCBI Taxonomy" id="621382"/>
    <lineage>
        <taxon>Bacteria</taxon>
        <taxon>Bacillati</taxon>
        <taxon>Actinomycetota</taxon>
        <taxon>Actinomycetes</taxon>
        <taxon>Kitasatosporales</taxon>
        <taxon>Streptomycetaceae</taxon>
        <taxon>Streptomyces</taxon>
    </lineage>
</organism>
<dbReference type="InterPro" id="IPR032466">
    <property type="entry name" value="Metal_Hydrolase"/>
</dbReference>
<dbReference type="Gene3D" id="3.20.20.140">
    <property type="entry name" value="Metal-dependent hydrolases"/>
    <property type="match status" value="1"/>
</dbReference>
<gene>
    <name evidence="4" type="ORF">JK363_18825</name>
</gene>
<accession>A0ABS1NF62</accession>
<dbReference type="Pfam" id="PF04909">
    <property type="entry name" value="Amidohydro_2"/>
    <property type="match status" value="1"/>
</dbReference>